<evidence type="ECO:0000256" key="5">
    <source>
        <dbReference type="ARBA" id="ARBA00033748"/>
    </source>
</evidence>
<evidence type="ECO:0000256" key="1">
    <source>
        <dbReference type="ARBA" id="ARBA00022630"/>
    </source>
</evidence>
<dbReference type="AlphaFoldDB" id="A0A369W868"/>
<proteinExistence type="inferred from homology"/>
<evidence type="ECO:0000313" key="8">
    <source>
        <dbReference type="EMBL" id="RDE10533.1"/>
    </source>
</evidence>
<keyword evidence="1 6" id="KW-0285">Flavoprotein</keyword>
<accession>A0A369W868</accession>
<dbReference type="Proteomes" id="UP000253759">
    <property type="component" value="Unassembled WGS sequence"/>
</dbReference>
<dbReference type="EMBL" id="QQNH01000001">
    <property type="protein sequence ID" value="RDE10533.1"/>
    <property type="molecule type" value="Genomic_DNA"/>
</dbReference>
<dbReference type="CDD" id="cd01095">
    <property type="entry name" value="Nitrilotriacetate_monoxgenase"/>
    <property type="match status" value="1"/>
</dbReference>
<feature type="binding site" evidence="6">
    <location>
        <position position="102"/>
    </location>
    <ligand>
        <name>FMN</name>
        <dbReference type="ChEBI" id="CHEBI:58210"/>
    </ligand>
</feature>
<dbReference type="Gene3D" id="3.20.20.30">
    <property type="entry name" value="Luciferase-like domain"/>
    <property type="match status" value="1"/>
</dbReference>
<reference evidence="9" key="1">
    <citation type="submission" date="2018-07" db="EMBL/GenBank/DDBJ databases">
        <authorList>
            <person name="Liu B.-T."/>
            <person name="Du Z."/>
        </authorList>
    </citation>
    <scope>NUCLEOTIDE SEQUENCE [LARGE SCALE GENOMIC DNA]</scope>
    <source>
        <strain evidence="9">XYN52</strain>
    </source>
</reference>
<evidence type="ECO:0000259" key="7">
    <source>
        <dbReference type="Pfam" id="PF00296"/>
    </source>
</evidence>
<evidence type="ECO:0000256" key="2">
    <source>
        <dbReference type="ARBA" id="ARBA00022643"/>
    </source>
</evidence>
<dbReference type="RefSeq" id="WP_114644253.1">
    <property type="nucleotide sequence ID" value="NZ_QQNH01000001.1"/>
</dbReference>
<keyword evidence="3" id="KW-0560">Oxidoreductase</keyword>
<dbReference type="GO" id="GO:0016705">
    <property type="term" value="F:oxidoreductase activity, acting on paired donors, with incorporation or reduction of molecular oxygen"/>
    <property type="evidence" value="ECO:0007669"/>
    <property type="project" value="InterPro"/>
</dbReference>
<feature type="binding site" evidence="6">
    <location>
        <position position="156"/>
    </location>
    <ligand>
        <name>FMN</name>
        <dbReference type="ChEBI" id="CHEBI:58210"/>
    </ligand>
</feature>
<dbReference type="Pfam" id="PF00296">
    <property type="entry name" value="Bac_luciferase"/>
    <property type="match status" value="1"/>
</dbReference>
<evidence type="ECO:0000256" key="6">
    <source>
        <dbReference type="PIRSR" id="PIRSR000337-1"/>
    </source>
</evidence>
<dbReference type="NCBIfam" id="TIGR03860">
    <property type="entry name" value="FMN_nitrolo"/>
    <property type="match status" value="1"/>
</dbReference>
<dbReference type="PANTHER" id="PTHR30011">
    <property type="entry name" value="ALKANESULFONATE MONOOXYGENASE-RELATED"/>
    <property type="match status" value="1"/>
</dbReference>
<dbReference type="PIRSF" id="PIRSF000337">
    <property type="entry name" value="NTA_MOA"/>
    <property type="match status" value="1"/>
</dbReference>
<feature type="domain" description="Luciferase-like" evidence="7">
    <location>
        <begin position="21"/>
        <end position="387"/>
    </location>
</feature>
<dbReference type="InterPro" id="IPR016215">
    <property type="entry name" value="NTA_MOA"/>
</dbReference>
<dbReference type="GO" id="GO:0004497">
    <property type="term" value="F:monooxygenase activity"/>
    <property type="evidence" value="ECO:0007669"/>
    <property type="project" value="UniProtKB-KW"/>
</dbReference>
<evidence type="ECO:0000256" key="4">
    <source>
        <dbReference type="ARBA" id="ARBA00023033"/>
    </source>
</evidence>
<dbReference type="OrthoDB" id="9779442at2"/>
<dbReference type="SUPFAM" id="SSF51679">
    <property type="entry name" value="Bacterial luciferase-like"/>
    <property type="match status" value="1"/>
</dbReference>
<comment type="similarity">
    <text evidence="5">Belongs to the NtaA/SnaA/DszA monooxygenase family.</text>
</comment>
<evidence type="ECO:0000256" key="3">
    <source>
        <dbReference type="ARBA" id="ARBA00023002"/>
    </source>
</evidence>
<organism evidence="8 9">
    <name type="scientific">Pelagibacterium lacus</name>
    <dbReference type="NCBI Taxonomy" id="2282655"/>
    <lineage>
        <taxon>Bacteria</taxon>
        <taxon>Pseudomonadati</taxon>
        <taxon>Pseudomonadota</taxon>
        <taxon>Alphaproteobacteria</taxon>
        <taxon>Hyphomicrobiales</taxon>
        <taxon>Devosiaceae</taxon>
        <taxon>Pelagibacterium</taxon>
    </lineage>
</organism>
<feature type="binding site" evidence="6">
    <location>
        <position position="58"/>
    </location>
    <ligand>
        <name>FMN</name>
        <dbReference type="ChEBI" id="CHEBI:58210"/>
    </ligand>
</feature>
<dbReference type="InterPro" id="IPR011251">
    <property type="entry name" value="Luciferase-like_dom"/>
</dbReference>
<gene>
    <name evidence="8" type="ORF">DVH29_00860</name>
</gene>
<evidence type="ECO:0000313" key="9">
    <source>
        <dbReference type="Proteomes" id="UP000253759"/>
    </source>
</evidence>
<keyword evidence="2 6" id="KW-0288">FMN</keyword>
<dbReference type="InterPro" id="IPR051260">
    <property type="entry name" value="Diverse_substr_monoxygenases"/>
</dbReference>
<name>A0A369W868_9HYPH</name>
<keyword evidence="4 8" id="KW-0503">Monooxygenase</keyword>
<dbReference type="InterPro" id="IPR036661">
    <property type="entry name" value="Luciferase-like_sf"/>
</dbReference>
<dbReference type="PANTHER" id="PTHR30011:SF16">
    <property type="entry name" value="C2H2 FINGER DOMAIN TRANSCRIPTION FACTOR (EUROFUNG)-RELATED"/>
    <property type="match status" value="1"/>
</dbReference>
<sequence length="442" mass="49195">MTRKRQMRLGLSIRGLGYHLAAWRHEDMDPGGALDFHHFLKSAQIAEAAKFDLVFLADSVAVRQRDEPAGSLCRSSQNVELEPITLLTAIAARTSHIGVVATGSTSYNEPYHIARKFASLDHISGGRAGWNVVTSWSDEEARNFNRDQHFDYDTRYERAAEFVDVVAGLWNSWEDDAFVRDKASGVFYDPAKRHVLNHVGKHFKVQGPLSSARTPQGRPIISQAGANDAGKEIAARYADMVYTGNVDIEPAKAFYASLKSMLPRYGRHPDELKIMPAISPYVGRTEQEARDKFEELQALIDPAIGLQQIYRQLGDMSAYPLDGPVPPPPADVEMVSDAQRLYNMAQKDNLTIRQLYERVAAASSMRVVVGSAEQIADTMEEWFTQGAADGFNICPPMLPHSAEEFCELVVPELQRRGLFRTEYEGTTLRENLGAAPQPFPAP</sequence>
<keyword evidence="9" id="KW-1185">Reference proteome</keyword>
<comment type="caution">
    <text evidence="8">The sequence shown here is derived from an EMBL/GenBank/DDBJ whole genome shotgun (WGS) entry which is preliminary data.</text>
</comment>
<protein>
    <submittedName>
        <fullName evidence="8">FMN-dependent monooxygenase</fullName>
    </submittedName>
</protein>